<dbReference type="GO" id="GO:0008658">
    <property type="term" value="F:penicillin binding"/>
    <property type="evidence" value="ECO:0007669"/>
    <property type="project" value="InterPro"/>
</dbReference>
<comment type="pathway">
    <text evidence="16">Cell wall biogenesis; peptidoglycan biosynthesis.</text>
</comment>
<evidence type="ECO:0000256" key="8">
    <source>
        <dbReference type="ARBA" id="ARBA00022801"/>
    </source>
</evidence>
<comment type="subcellular location">
    <subcellularLocation>
        <location evidence="1">Membrane</location>
    </subcellularLocation>
</comment>
<dbReference type="UniPathway" id="UPA00219"/>
<feature type="domain" description="Penicillin-binding protein transpeptidase" evidence="17">
    <location>
        <begin position="248"/>
        <end position="543"/>
    </location>
</feature>
<dbReference type="InterPro" id="IPR001460">
    <property type="entry name" value="PCN-bd_Tpept"/>
</dbReference>
<dbReference type="InterPro" id="IPR037532">
    <property type="entry name" value="FtsI_transpept"/>
</dbReference>
<dbReference type="EMBL" id="SMAF01000010">
    <property type="protein sequence ID" value="TCS97966.1"/>
    <property type="molecule type" value="Genomic_DNA"/>
</dbReference>
<gene>
    <name evidence="16" type="primary">ftsI</name>
    <name evidence="19" type="ORF">EDC25_11027</name>
</gene>
<dbReference type="Proteomes" id="UP000294599">
    <property type="component" value="Unassembled WGS sequence"/>
</dbReference>
<evidence type="ECO:0000256" key="10">
    <source>
        <dbReference type="ARBA" id="ARBA00022984"/>
    </source>
</evidence>
<keyword evidence="15 16" id="KW-0961">Cell wall biogenesis/degradation</keyword>
<dbReference type="InterPro" id="IPR036138">
    <property type="entry name" value="PBP_dimer_sf"/>
</dbReference>
<evidence type="ECO:0000313" key="19">
    <source>
        <dbReference type="EMBL" id="TCS97966.1"/>
    </source>
</evidence>
<keyword evidence="14 16" id="KW-0131">Cell cycle</keyword>
<dbReference type="HAMAP" id="MF_02080">
    <property type="entry name" value="FtsI_transpept"/>
    <property type="match status" value="1"/>
</dbReference>
<keyword evidence="10 16" id="KW-0573">Peptidoglycan synthesis</keyword>
<dbReference type="InterPro" id="IPR012338">
    <property type="entry name" value="Beta-lactam/transpept-like"/>
</dbReference>
<comment type="catalytic activity">
    <reaction evidence="16">
        <text>Preferential cleavage: (Ac)2-L-Lys-D-Ala-|-D-Ala. Also transpeptidation of peptidyl-alanyl moieties that are N-acyl substituents of D-alanine.</text>
        <dbReference type="EC" id="3.4.16.4"/>
    </reaction>
</comment>
<evidence type="ECO:0000259" key="17">
    <source>
        <dbReference type="Pfam" id="PF00905"/>
    </source>
</evidence>
<dbReference type="GO" id="GO:0006508">
    <property type="term" value="P:proteolysis"/>
    <property type="evidence" value="ECO:0007669"/>
    <property type="project" value="UniProtKB-KW"/>
</dbReference>
<dbReference type="Pfam" id="PF00905">
    <property type="entry name" value="Transpeptidase"/>
    <property type="match status" value="1"/>
</dbReference>
<sequence>MIRRRPQTNLRLRLSVVLVLLGLGTTALVVRAVDLQLVRKDFYQRQGDARFLREIAIPTSRGQILDRNGEPLAVSTPVESLWANPTVLAEHADRIPELAQALGLNADDLQRRMQEKAAAKREFDYLRRHMNPEQVERVLALDIPGVNTQREFRRYYPAGEVMSHVLGYTNIDDQGQEGLELAFDGWLAGKPGSQRVIRDRRGRVVENVELVRAPEPGKDLVLSIDRRIQYLAYRELTATLLEHNASSGSMVILDAPTGEILAMVNQPSYNNNARGNAEPAQRRNRAVTDLFEPGSVIKAFTAAAGIESGRFRPDSVLDTNGGSLHVANHTVRDIRNFGPVDLTRMLTKSSNVAAARIAMELDNRELWSVFHRIGVGEVTGSGFPGEASGVLPDAQRWGLLHKVTMSYGYAISMTALQLAQAYGALANHGMLVPPTFVKGTRRTPREVFDPGLARTIVAMLETVTGPEGSGTRARVANYSVAGKTGTSRRATAGGYESRYVSVFAGMIPASSPRLVGIVVINDPQGGVYYGGLVAAPVFGRVMDGAMRLLDVAPDRVLAAVDRLPPPEDSAESLPDLPAELLQFAEGVQP</sequence>
<protein>
    <recommendedName>
        <fullName evidence="16">Peptidoglycan D,D-transpeptidase FtsI</fullName>
        <ecNumber evidence="16">3.4.16.4</ecNumber>
    </recommendedName>
    <alternativeName>
        <fullName evidence="16">Penicillin-binding protein 3</fullName>
        <shortName evidence="16">PBP-3</shortName>
    </alternativeName>
</protein>
<evidence type="ECO:0000256" key="3">
    <source>
        <dbReference type="ARBA" id="ARBA00022519"/>
    </source>
</evidence>
<accession>A0A4V3UU49</accession>
<keyword evidence="6 16" id="KW-0645">Protease</keyword>
<dbReference type="PANTHER" id="PTHR30627">
    <property type="entry name" value="PEPTIDOGLYCAN D,D-TRANSPEPTIDASE"/>
    <property type="match status" value="1"/>
</dbReference>
<dbReference type="GO" id="GO:0071555">
    <property type="term" value="P:cell wall organization"/>
    <property type="evidence" value="ECO:0007669"/>
    <property type="project" value="UniProtKB-KW"/>
</dbReference>
<keyword evidence="20" id="KW-1185">Reference proteome</keyword>
<comment type="function">
    <text evidence="16">Catalyzes cross-linking of the peptidoglycan cell wall at the division septum.</text>
</comment>
<dbReference type="PANTHER" id="PTHR30627:SF1">
    <property type="entry name" value="PEPTIDOGLYCAN D,D-TRANSPEPTIDASE FTSI"/>
    <property type="match status" value="1"/>
</dbReference>
<evidence type="ECO:0000259" key="18">
    <source>
        <dbReference type="Pfam" id="PF03717"/>
    </source>
</evidence>
<comment type="similarity">
    <text evidence="16">Belongs to the transpeptidase family. FtsI subfamily.</text>
</comment>
<keyword evidence="12 16" id="KW-0472">Membrane</keyword>
<evidence type="ECO:0000256" key="1">
    <source>
        <dbReference type="ARBA" id="ARBA00004370"/>
    </source>
</evidence>
<keyword evidence="3 16" id="KW-0997">Cell inner membrane</keyword>
<dbReference type="GO" id="GO:0043093">
    <property type="term" value="P:FtsZ-dependent cytokinesis"/>
    <property type="evidence" value="ECO:0007669"/>
    <property type="project" value="UniProtKB-UniRule"/>
</dbReference>
<dbReference type="GO" id="GO:0008360">
    <property type="term" value="P:regulation of cell shape"/>
    <property type="evidence" value="ECO:0007669"/>
    <property type="project" value="UniProtKB-KW"/>
</dbReference>
<name>A0A4V3UU49_9GAMM</name>
<dbReference type="SUPFAM" id="SSF56519">
    <property type="entry name" value="Penicillin binding protein dimerisation domain"/>
    <property type="match status" value="1"/>
</dbReference>
<evidence type="ECO:0000256" key="2">
    <source>
        <dbReference type="ARBA" id="ARBA00022475"/>
    </source>
</evidence>
<evidence type="ECO:0000256" key="7">
    <source>
        <dbReference type="ARBA" id="ARBA00022692"/>
    </source>
</evidence>
<keyword evidence="5 16" id="KW-0121">Carboxypeptidase</keyword>
<comment type="caution">
    <text evidence="19">The sequence shown here is derived from an EMBL/GenBank/DDBJ whole genome shotgun (WGS) entry which is preliminary data.</text>
</comment>
<dbReference type="GO" id="GO:0009002">
    <property type="term" value="F:serine-type D-Ala-D-Ala carboxypeptidase activity"/>
    <property type="evidence" value="ECO:0007669"/>
    <property type="project" value="UniProtKB-UniRule"/>
</dbReference>
<dbReference type="SUPFAM" id="SSF56601">
    <property type="entry name" value="beta-lactamase/transpeptidase-like"/>
    <property type="match status" value="1"/>
</dbReference>
<dbReference type="GO" id="GO:0008955">
    <property type="term" value="F:peptidoglycan glycosyltransferase activity"/>
    <property type="evidence" value="ECO:0007669"/>
    <property type="project" value="InterPro"/>
</dbReference>
<dbReference type="Gene3D" id="3.90.1310.10">
    <property type="entry name" value="Penicillin-binding protein 2a (Domain 2)"/>
    <property type="match status" value="1"/>
</dbReference>
<evidence type="ECO:0000256" key="13">
    <source>
        <dbReference type="ARBA" id="ARBA00023210"/>
    </source>
</evidence>
<evidence type="ECO:0000256" key="15">
    <source>
        <dbReference type="ARBA" id="ARBA00023316"/>
    </source>
</evidence>
<keyword evidence="11 16" id="KW-1133">Transmembrane helix</keyword>
<keyword evidence="8 16" id="KW-0378">Hydrolase</keyword>
<evidence type="ECO:0000256" key="11">
    <source>
        <dbReference type="ARBA" id="ARBA00022989"/>
    </source>
</evidence>
<evidence type="ECO:0000256" key="5">
    <source>
        <dbReference type="ARBA" id="ARBA00022645"/>
    </source>
</evidence>
<evidence type="ECO:0000256" key="14">
    <source>
        <dbReference type="ARBA" id="ARBA00023306"/>
    </source>
</evidence>
<dbReference type="EC" id="3.4.16.4" evidence="16"/>
<keyword evidence="13 16" id="KW-0717">Septation</keyword>
<dbReference type="InterPro" id="IPR005311">
    <property type="entry name" value="PBP_dimer"/>
</dbReference>
<dbReference type="GO" id="GO:0000917">
    <property type="term" value="P:division septum assembly"/>
    <property type="evidence" value="ECO:0007669"/>
    <property type="project" value="UniProtKB-KW"/>
</dbReference>
<dbReference type="Gene3D" id="3.30.450.330">
    <property type="match status" value="1"/>
</dbReference>
<keyword evidence="4 16" id="KW-0132">Cell division</keyword>
<evidence type="ECO:0000256" key="9">
    <source>
        <dbReference type="ARBA" id="ARBA00022960"/>
    </source>
</evidence>
<reference evidence="19 20" key="1">
    <citation type="submission" date="2019-03" db="EMBL/GenBank/DDBJ databases">
        <title>Genomic Encyclopedia of Type Strains, Phase IV (KMG-IV): sequencing the most valuable type-strain genomes for metagenomic binning, comparative biology and taxonomic classification.</title>
        <authorList>
            <person name="Goeker M."/>
        </authorList>
    </citation>
    <scope>NUCLEOTIDE SEQUENCE [LARGE SCALE GENOMIC DNA]</scope>
    <source>
        <strain evidence="19 20">DSM 21944</strain>
    </source>
</reference>
<evidence type="ECO:0000256" key="12">
    <source>
        <dbReference type="ARBA" id="ARBA00023136"/>
    </source>
</evidence>
<evidence type="ECO:0000256" key="4">
    <source>
        <dbReference type="ARBA" id="ARBA00022618"/>
    </source>
</evidence>
<dbReference type="GO" id="GO:0005886">
    <property type="term" value="C:plasma membrane"/>
    <property type="evidence" value="ECO:0007669"/>
    <property type="project" value="UniProtKB-UniRule"/>
</dbReference>
<dbReference type="InterPro" id="IPR050515">
    <property type="entry name" value="Beta-lactam/transpept"/>
</dbReference>
<evidence type="ECO:0000256" key="16">
    <source>
        <dbReference type="HAMAP-Rule" id="MF_02080"/>
    </source>
</evidence>
<dbReference type="GO" id="GO:0009252">
    <property type="term" value="P:peptidoglycan biosynthetic process"/>
    <property type="evidence" value="ECO:0007669"/>
    <property type="project" value="UniProtKB-UniRule"/>
</dbReference>
<keyword evidence="7 16" id="KW-0812">Transmembrane</keyword>
<evidence type="ECO:0000313" key="20">
    <source>
        <dbReference type="Proteomes" id="UP000294599"/>
    </source>
</evidence>
<keyword evidence="2 16" id="KW-1003">Cell membrane</keyword>
<feature type="domain" description="Penicillin-binding protein dimerisation" evidence="18">
    <location>
        <begin position="57"/>
        <end position="208"/>
    </location>
</feature>
<feature type="active site" description="Acyl-ester intermediate" evidence="16">
    <location>
        <position position="295"/>
    </location>
</feature>
<dbReference type="Gene3D" id="3.40.710.10">
    <property type="entry name" value="DD-peptidase/beta-lactamase superfamily"/>
    <property type="match status" value="1"/>
</dbReference>
<organism evidence="19 20">
    <name type="scientific">Pseudofulvimonas gallinarii</name>
    <dbReference type="NCBI Taxonomy" id="634155"/>
    <lineage>
        <taxon>Bacteria</taxon>
        <taxon>Pseudomonadati</taxon>
        <taxon>Pseudomonadota</taxon>
        <taxon>Gammaproteobacteria</taxon>
        <taxon>Lysobacterales</taxon>
        <taxon>Rhodanobacteraceae</taxon>
        <taxon>Pseudofulvimonas</taxon>
    </lineage>
</organism>
<proteinExistence type="inferred from homology"/>
<dbReference type="AlphaFoldDB" id="A0A4V3UU49"/>
<dbReference type="OrthoDB" id="9766847at2"/>
<dbReference type="Pfam" id="PF03717">
    <property type="entry name" value="PBP_dimer"/>
    <property type="match status" value="1"/>
</dbReference>
<keyword evidence="9 16" id="KW-0133">Cell shape</keyword>
<dbReference type="RefSeq" id="WP_123522556.1">
    <property type="nucleotide sequence ID" value="NZ_JBHLWF010000033.1"/>
</dbReference>
<evidence type="ECO:0000256" key="6">
    <source>
        <dbReference type="ARBA" id="ARBA00022670"/>
    </source>
</evidence>